<evidence type="ECO:0000259" key="2">
    <source>
        <dbReference type="Pfam" id="PF00724"/>
    </source>
</evidence>
<protein>
    <submittedName>
        <fullName evidence="3">NADPH dehydrogenase</fullName>
    </submittedName>
</protein>
<dbReference type="Pfam" id="PF00724">
    <property type="entry name" value="Oxidored_FMN"/>
    <property type="match status" value="1"/>
</dbReference>
<dbReference type="InterPro" id="IPR001155">
    <property type="entry name" value="OxRdtase_FMN_N"/>
</dbReference>
<dbReference type="SUPFAM" id="SSF51395">
    <property type="entry name" value="FMN-linked oxidoreductases"/>
    <property type="match status" value="1"/>
</dbReference>
<dbReference type="GO" id="GO:0003959">
    <property type="term" value="F:NADPH dehydrogenase activity"/>
    <property type="evidence" value="ECO:0007669"/>
    <property type="project" value="InterPro"/>
</dbReference>
<dbReference type="AlphaFoldDB" id="A0A0F2MF55"/>
<gene>
    <name evidence="3" type="ORF">SPSK_02545</name>
</gene>
<dbReference type="InterPro" id="IPR013785">
    <property type="entry name" value="Aldolase_TIM"/>
</dbReference>
<dbReference type="PANTHER" id="PTHR43303">
    <property type="entry name" value="NADPH DEHYDROGENASE C23G7.10C-RELATED"/>
    <property type="match status" value="1"/>
</dbReference>
<reference evidence="3 4" key="2">
    <citation type="journal article" date="2015" name="Eukaryot. Cell">
        <title>Asexual propagation of a virulent clone complex in a human and feline outbreak of sporotrichosis.</title>
        <authorList>
            <person name="Teixeira Mde M."/>
            <person name="Rodrigues A.M."/>
            <person name="Tsui C.K."/>
            <person name="de Almeida L.G."/>
            <person name="Van Diepeningen A.D."/>
            <person name="van den Ende B.G."/>
            <person name="Fernandes G.F."/>
            <person name="Kano R."/>
            <person name="Hamelin R.C."/>
            <person name="Lopes-Bezerra L.M."/>
            <person name="Vasconcelos A.T."/>
            <person name="de Hoog S."/>
            <person name="de Camargo Z.P."/>
            <person name="Felipe M.S."/>
        </authorList>
    </citation>
    <scope>NUCLEOTIDE SEQUENCE [LARGE SCALE GENOMIC DNA]</scope>
    <source>
        <strain evidence="3 4">1099-18</strain>
    </source>
</reference>
<evidence type="ECO:0000313" key="4">
    <source>
        <dbReference type="Proteomes" id="UP000033710"/>
    </source>
</evidence>
<proteinExistence type="predicted"/>
<dbReference type="RefSeq" id="XP_016589472.1">
    <property type="nucleotide sequence ID" value="XM_016729414.1"/>
</dbReference>
<reference evidence="3 4" key="1">
    <citation type="journal article" date="2014" name="BMC Genomics">
        <title>Comparative genomics of the major fungal agents of human and animal Sporotrichosis: Sporothrix schenckii and Sporothrix brasiliensis.</title>
        <authorList>
            <person name="Teixeira M.M."/>
            <person name="de Almeida L.G."/>
            <person name="Kubitschek-Barreira P."/>
            <person name="Alves F.L."/>
            <person name="Kioshima E.S."/>
            <person name="Abadio A.K."/>
            <person name="Fernandes L."/>
            <person name="Derengowski L.S."/>
            <person name="Ferreira K.S."/>
            <person name="Souza R.C."/>
            <person name="Ruiz J.C."/>
            <person name="de Andrade N.C."/>
            <person name="Paes H.C."/>
            <person name="Nicola A.M."/>
            <person name="Albuquerque P."/>
            <person name="Gerber A.L."/>
            <person name="Martins V.P."/>
            <person name="Peconick L.D."/>
            <person name="Neto A.V."/>
            <person name="Chaucanez C.B."/>
            <person name="Silva P.A."/>
            <person name="Cunha O.L."/>
            <person name="de Oliveira F.F."/>
            <person name="dos Santos T.C."/>
            <person name="Barros A.L."/>
            <person name="Soares M.A."/>
            <person name="de Oliveira L.M."/>
            <person name="Marini M.M."/>
            <person name="Villalobos-Duno H."/>
            <person name="Cunha M.M."/>
            <person name="de Hoog S."/>
            <person name="da Silveira J.F."/>
            <person name="Henrissat B."/>
            <person name="Nino-Vega G.A."/>
            <person name="Cisalpino P.S."/>
            <person name="Mora-Montes H.M."/>
            <person name="Almeida S.R."/>
            <person name="Stajich J.E."/>
            <person name="Lopes-Bezerra L.M."/>
            <person name="Vasconcelos A.T."/>
            <person name="Felipe M.S."/>
        </authorList>
    </citation>
    <scope>NUCLEOTIDE SEQUENCE [LARGE SCALE GENOMIC DNA]</scope>
    <source>
        <strain evidence="3 4">1099-18</strain>
    </source>
</reference>
<dbReference type="InterPro" id="IPR044152">
    <property type="entry name" value="YqjM-like"/>
</dbReference>
<dbReference type="EMBL" id="AXCR01000006">
    <property type="protein sequence ID" value="KJR86796.1"/>
    <property type="molecule type" value="Genomic_DNA"/>
</dbReference>
<dbReference type="Proteomes" id="UP000033710">
    <property type="component" value="Unassembled WGS sequence"/>
</dbReference>
<evidence type="ECO:0000313" key="3">
    <source>
        <dbReference type="EMBL" id="KJR86796.1"/>
    </source>
</evidence>
<dbReference type="GeneID" id="27664691"/>
<name>A0A0F2MF55_SPOSC</name>
<dbReference type="CDD" id="cd02932">
    <property type="entry name" value="OYE_YqiM_FMN"/>
    <property type="match status" value="1"/>
</dbReference>
<accession>A0A0F2MF55</accession>
<sequence length="430" mass="46611">MTRPTGITQRGKTTVSLPAAGVPFYTPAQTPPPGTATQSTTFDGKPIPTLFTPHKIRGVEFSNRLVVSPMCMYSADDGHLTDFHLVHLGQFALNGAALTIVEATAVLPNGRISSEDSGLWQDSQIAPLKRIADFVHSQGNKIGIQLGHAGRKASTLAPWHEAQRGEKLFALESEGGWPDNTWAPSAIAYAPDWLQPHAVTLDDIQEIKASFAAAAKRAVAAGVDVVEIHAAHGYLLTQFLSPTTNKRTDQYGGSFENRIRLVLEIVQEVRAVLPDSMPLFLRVSATEWLETVTDEPSWTVEDTVKLADQLPALGVDLLDVSSGGNSRDQSIQLHPTYQTDLVAAIKKGLRAQGSKAADALQFGALGFIRDAELARDAAQKGGNVEADLVLVARQFLKEPEFVRRVAHKLGVPISWPTQYGRALWKPDARI</sequence>
<comment type="caution">
    <text evidence="3">The sequence shown here is derived from an EMBL/GenBank/DDBJ whole genome shotgun (WGS) entry which is preliminary data.</text>
</comment>
<dbReference type="GO" id="GO:0050661">
    <property type="term" value="F:NADP binding"/>
    <property type="evidence" value="ECO:0007669"/>
    <property type="project" value="InterPro"/>
</dbReference>
<organism evidence="3 4">
    <name type="scientific">Sporothrix schenckii 1099-18</name>
    <dbReference type="NCBI Taxonomy" id="1397361"/>
    <lineage>
        <taxon>Eukaryota</taxon>
        <taxon>Fungi</taxon>
        <taxon>Dikarya</taxon>
        <taxon>Ascomycota</taxon>
        <taxon>Pezizomycotina</taxon>
        <taxon>Sordariomycetes</taxon>
        <taxon>Sordariomycetidae</taxon>
        <taxon>Ophiostomatales</taxon>
        <taxon>Ophiostomataceae</taxon>
        <taxon>Sporothrix</taxon>
    </lineage>
</organism>
<evidence type="ECO:0000256" key="1">
    <source>
        <dbReference type="SAM" id="MobiDB-lite"/>
    </source>
</evidence>
<dbReference type="GO" id="GO:0010181">
    <property type="term" value="F:FMN binding"/>
    <property type="evidence" value="ECO:0007669"/>
    <property type="project" value="InterPro"/>
</dbReference>
<dbReference type="Gene3D" id="3.20.20.70">
    <property type="entry name" value="Aldolase class I"/>
    <property type="match status" value="1"/>
</dbReference>
<feature type="domain" description="NADH:flavin oxidoreductase/NADH oxidase N-terminal" evidence="2">
    <location>
        <begin position="50"/>
        <end position="409"/>
    </location>
</feature>
<dbReference type="KEGG" id="ssck:SPSK_02545"/>
<dbReference type="PANTHER" id="PTHR43303:SF2">
    <property type="entry name" value="INDOLEAMINE 2,3-DIOXYGENASE PYRROLE 2,3-DIOXYGENASE (AFU_ORTHOLOGUE AFUA_5G01450"/>
    <property type="match status" value="1"/>
</dbReference>
<dbReference type="OrthoDB" id="72788at2759"/>
<dbReference type="VEuPathDB" id="FungiDB:SPSK_02545"/>
<feature type="region of interest" description="Disordered" evidence="1">
    <location>
        <begin position="18"/>
        <end position="44"/>
    </location>
</feature>